<name>A0A1E5W0E5_9POAL</name>
<keyword evidence="1" id="KW-0175">Coiled coil</keyword>
<dbReference type="EMBL" id="LWDX02024620">
    <property type="protein sequence ID" value="OEL30867.1"/>
    <property type="molecule type" value="Genomic_DNA"/>
</dbReference>
<feature type="domain" description="No apical meristem-associated C-terminal" evidence="3">
    <location>
        <begin position="13"/>
        <end position="166"/>
    </location>
</feature>
<feature type="compositionally biased region" description="Basic and acidic residues" evidence="2">
    <location>
        <begin position="1"/>
        <end position="10"/>
    </location>
</feature>
<protein>
    <recommendedName>
        <fullName evidence="3">No apical meristem-associated C-terminal domain-containing protein</fullName>
    </recommendedName>
</protein>
<dbReference type="Proteomes" id="UP000095767">
    <property type="component" value="Unassembled WGS sequence"/>
</dbReference>
<evidence type="ECO:0000259" key="3">
    <source>
        <dbReference type="Pfam" id="PF14303"/>
    </source>
</evidence>
<dbReference type="OrthoDB" id="693653at2759"/>
<dbReference type="STRING" id="888268.A0A1E5W0E5"/>
<gene>
    <name evidence="4" type="ORF">BAE44_0008113</name>
</gene>
<reference evidence="4 5" key="1">
    <citation type="submission" date="2016-09" db="EMBL/GenBank/DDBJ databases">
        <title>The draft genome of Dichanthelium oligosanthes: A C3 panicoid grass species.</title>
        <authorList>
            <person name="Studer A.J."/>
            <person name="Schnable J.C."/>
            <person name="Brutnell T.P."/>
        </authorList>
    </citation>
    <scope>NUCLEOTIDE SEQUENCE [LARGE SCALE GENOMIC DNA]</scope>
    <source>
        <strain evidence="5">cv. Kellogg 1175</strain>
        <tissue evidence="4">Leaf</tissue>
    </source>
</reference>
<evidence type="ECO:0000313" key="4">
    <source>
        <dbReference type="EMBL" id="OEL30867.1"/>
    </source>
</evidence>
<feature type="region of interest" description="Disordered" evidence="2">
    <location>
        <begin position="1"/>
        <end position="64"/>
    </location>
</feature>
<comment type="caution">
    <text evidence="4">The sequence shown here is derived from an EMBL/GenBank/DDBJ whole genome shotgun (WGS) entry which is preliminary data.</text>
</comment>
<proteinExistence type="predicted"/>
<sequence length="185" mass="20930">MMKLHLRDKSNNSSLEFDEDAQDVDNDEVQDEDGRGKSPTPTSVAPIRKRPPGRKAAKERLKRGAEGGGVYKEVFQEMITKGDEMEARKEMRWVEAKAIEEHNAAIKERNAAIRERKTSIEEEKLRVMSEKLMNKKLEQEQKIMFMDMSCLDREQRAYVSAMREQIWVAKMGGIGGGISGGNGGV</sequence>
<evidence type="ECO:0000313" key="5">
    <source>
        <dbReference type="Proteomes" id="UP000095767"/>
    </source>
</evidence>
<feature type="compositionally biased region" description="Acidic residues" evidence="2">
    <location>
        <begin position="16"/>
        <end position="31"/>
    </location>
</feature>
<keyword evidence="5" id="KW-1185">Reference proteome</keyword>
<evidence type="ECO:0000256" key="2">
    <source>
        <dbReference type="SAM" id="MobiDB-lite"/>
    </source>
</evidence>
<dbReference type="AlphaFoldDB" id="A0A1E5W0E5"/>
<evidence type="ECO:0000256" key="1">
    <source>
        <dbReference type="SAM" id="Coils"/>
    </source>
</evidence>
<accession>A0A1E5W0E5</accession>
<dbReference type="InterPro" id="IPR029466">
    <property type="entry name" value="NAM-associated_C"/>
</dbReference>
<organism evidence="4 5">
    <name type="scientific">Dichanthelium oligosanthes</name>
    <dbReference type="NCBI Taxonomy" id="888268"/>
    <lineage>
        <taxon>Eukaryota</taxon>
        <taxon>Viridiplantae</taxon>
        <taxon>Streptophyta</taxon>
        <taxon>Embryophyta</taxon>
        <taxon>Tracheophyta</taxon>
        <taxon>Spermatophyta</taxon>
        <taxon>Magnoliopsida</taxon>
        <taxon>Liliopsida</taxon>
        <taxon>Poales</taxon>
        <taxon>Poaceae</taxon>
        <taxon>PACMAD clade</taxon>
        <taxon>Panicoideae</taxon>
        <taxon>Panicodae</taxon>
        <taxon>Paniceae</taxon>
        <taxon>Dichantheliinae</taxon>
        <taxon>Dichanthelium</taxon>
    </lineage>
</organism>
<dbReference type="Pfam" id="PF14303">
    <property type="entry name" value="NAM-associated"/>
    <property type="match status" value="1"/>
</dbReference>
<feature type="coiled-coil region" evidence="1">
    <location>
        <begin position="96"/>
        <end position="140"/>
    </location>
</feature>